<dbReference type="Pfam" id="PF00201">
    <property type="entry name" value="UDPGT"/>
    <property type="match status" value="1"/>
</dbReference>
<proteinExistence type="inferred from homology"/>
<dbReference type="Gene3D" id="3.40.50.2000">
    <property type="entry name" value="Glycogen Phosphorylase B"/>
    <property type="match status" value="2"/>
</dbReference>
<reference evidence="4 5" key="2">
    <citation type="journal article" date="2017" name="Front. Plant Sci.">
        <title>Gene Classification and Mining of Molecular Markers Useful in Red Clover (Trifolium pratense) Breeding.</title>
        <authorList>
            <person name="Istvanek J."/>
            <person name="Dluhosova J."/>
            <person name="Dluhos P."/>
            <person name="Patkova L."/>
            <person name="Nedelnik J."/>
            <person name="Repkova J."/>
        </authorList>
    </citation>
    <scope>NUCLEOTIDE SEQUENCE [LARGE SCALE GENOMIC DNA]</scope>
    <source>
        <strain evidence="5">cv. Tatra</strain>
        <tissue evidence="4">Young leaves</tissue>
    </source>
</reference>
<comment type="similarity">
    <text evidence="1">Belongs to the UDP-glycosyltransferase family.</text>
</comment>
<keyword evidence="3 4" id="KW-0808">Transferase</keyword>
<dbReference type="GO" id="GO:0080043">
    <property type="term" value="F:quercetin 3-O-glucosyltransferase activity"/>
    <property type="evidence" value="ECO:0007669"/>
    <property type="project" value="TreeGrafter"/>
</dbReference>
<dbReference type="InterPro" id="IPR002213">
    <property type="entry name" value="UDP_glucos_trans"/>
</dbReference>
<dbReference type="EMBL" id="ASHM01029720">
    <property type="protein sequence ID" value="PNX75851.1"/>
    <property type="molecule type" value="Genomic_DNA"/>
</dbReference>
<evidence type="ECO:0000256" key="1">
    <source>
        <dbReference type="ARBA" id="ARBA00009995"/>
    </source>
</evidence>
<reference evidence="4 5" key="1">
    <citation type="journal article" date="2014" name="Am. J. Bot.">
        <title>Genome assembly and annotation for red clover (Trifolium pratense; Fabaceae).</title>
        <authorList>
            <person name="Istvanek J."/>
            <person name="Jaros M."/>
            <person name="Krenek A."/>
            <person name="Repkova J."/>
        </authorList>
    </citation>
    <scope>NUCLEOTIDE SEQUENCE [LARGE SCALE GENOMIC DNA]</scope>
    <source>
        <strain evidence="5">cv. Tatra</strain>
        <tissue evidence="4">Young leaves</tissue>
    </source>
</reference>
<organism evidence="4 5">
    <name type="scientific">Trifolium pratense</name>
    <name type="common">Red clover</name>
    <dbReference type="NCBI Taxonomy" id="57577"/>
    <lineage>
        <taxon>Eukaryota</taxon>
        <taxon>Viridiplantae</taxon>
        <taxon>Streptophyta</taxon>
        <taxon>Embryophyta</taxon>
        <taxon>Tracheophyta</taxon>
        <taxon>Spermatophyta</taxon>
        <taxon>Magnoliopsida</taxon>
        <taxon>eudicotyledons</taxon>
        <taxon>Gunneridae</taxon>
        <taxon>Pentapetalae</taxon>
        <taxon>rosids</taxon>
        <taxon>fabids</taxon>
        <taxon>Fabales</taxon>
        <taxon>Fabaceae</taxon>
        <taxon>Papilionoideae</taxon>
        <taxon>50 kb inversion clade</taxon>
        <taxon>NPAAA clade</taxon>
        <taxon>Hologalegina</taxon>
        <taxon>IRL clade</taxon>
        <taxon>Trifolieae</taxon>
        <taxon>Trifolium</taxon>
    </lineage>
</organism>
<dbReference type="AlphaFoldDB" id="A0A2K3LBC7"/>
<accession>A0A2K3LBC7</accession>
<dbReference type="PANTHER" id="PTHR11926:SF1188">
    <property type="entry name" value="FAMILY PROTEIN, PUTATIVE-RELATED"/>
    <property type="match status" value="1"/>
</dbReference>
<dbReference type="CDD" id="cd03784">
    <property type="entry name" value="GT1_Gtf-like"/>
    <property type="match status" value="1"/>
</dbReference>
<dbReference type="PANTHER" id="PTHR11926">
    <property type="entry name" value="GLUCOSYL/GLUCURONOSYL TRANSFERASES"/>
    <property type="match status" value="1"/>
</dbReference>
<sequence length="383" mass="42964">MGNLAEIKPHAVLVPFPSQGHINALFQLAKLLYLRGFHITFVNTEYNHKRWLKSRDSNSLDGFNFETIPDGLTPLEGNGDVTQDVVSLCQSIRKNFLHPFGELLTKLHDSAVAGVTPPVTCLVSDCFMPFAIQAAEEHALPTIIFNPCNACTFLTSLHIRTLLEKGLIPLKDESYLTNGYLDNKVDCIPGLKNFRLKDLLDVVRTTDPNDSQVEFVIEAADTFHRASAIVFNTYNELESDVMNELYSMFPSLYTIGPLSSFLNQTPQNNLESLGSNLWKEDTKCLKWLESREPRSVVYVNFGSITVMNPDQLLEFAWGLANSMKPFLWIIRPDLVIGGSFILSSMFENEISDRGLIASWCPQEKVLNHPSIGGFLTHCGWNST</sequence>
<feature type="non-terminal residue" evidence="4">
    <location>
        <position position="383"/>
    </location>
</feature>
<dbReference type="SUPFAM" id="SSF53756">
    <property type="entry name" value="UDP-Glycosyltransferase/glycogen phosphorylase"/>
    <property type="match status" value="1"/>
</dbReference>
<evidence type="ECO:0000256" key="2">
    <source>
        <dbReference type="ARBA" id="ARBA00022676"/>
    </source>
</evidence>
<comment type="caution">
    <text evidence="4">The sequence shown here is derived from an EMBL/GenBank/DDBJ whole genome shotgun (WGS) entry which is preliminary data.</text>
</comment>
<gene>
    <name evidence="4" type="ORF">L195_g031793</name>
</gene>
<evidence type="ECO:0000256" key="3">
    <source>
        <dbReference type="ARBA" id="ARBA00022679"/>
    </source>
</evidence>
<dbReference type="GO" id="GO:0080044">
    <property type="term" value="F:quercetin 7-O-glucosyltransferase activity"/>
    <property type="evidence" value="ECO:0007669"/>
    <property type="project" value="TreeGrafter"/>
</dbReference>
<name>A0A2K3LBC7_TRIPR</name>
<dbReference type="FunFam" id="3.40.50.2000:FF:000065">
    <property type="entry name" value="Glycosyltransferase"/>
    <property type="match status" value="1"/>
</dbReference>
<evidence type="ECO:0000313" key="4">
    <source>
        <dbReference type="EMBL" id="PNX75851.1"/>
    </source>
</evidence>
<dbReference type="STRING" id="57577.A0A2K3LBC7"/>
<protein>
    <submittedName>
        <fullName evidence="4">Cytokinin-O-glucosyltransferase</fullName>
    </submittedName>
</protein>
<evidence type="ECO:0000313" key="5">
    <source>
        <dbReference type="Proteomes" id="UP000236291"/>
    </source>
</evidence>
<dbReference type="Proteomes" id="UP000236291">
    <property type="component" value="Unassembled WGS sequence"/>
</dbReference>
<keyword evidence="2" id="KW-0328">Glycosyltransferase</keyword>